<dbReference type="GO" id="GO:0006508">
    <property type="term" value="P:proteolysis"/>
    <property type="evidence" value="ECO:0007669"/>
    <property type="project" value="InterPro"/>
</dbReference>
<accession>A0A0H4P6L9</accession>
<dbReference type="GO" id="GO:0008234">
    <property type="term" value="F:cysteine-type peptidase activity"/>
    <property type="evidence" value="ECO:0007669"/>
    <property type="project" value="InterPro"/>
</dbReference>
<protein>
    <recommendedName>
        <fullName evidence="1">Gingipain domain-containing protein</fullName>
    </recommendedName>
</protein>
<feature type="domain" description="Gingipain" evidence="1">
    <location>
        <begin position="405"/>
        <end position="774"/>
    </location>
</feature>
<dbReference type="OrthoDB" id="9757650at2"/>
<gene>
    <name evidence="2" type="ORF">CA2015_0621</name>
</gene>
<reference evidence="2 3" key="1">
    <citation type="submission" date="2015-07" db="EMBL/GenBank/DDBJ databases">
        <authorList>
            <person name="Kim K.M."/>
        </authorList>
    </citation>
    <scope>NUCLEOTIDE SEQUENCE [LARGE SCALE GENOMIC DNA]</scope>
    <source>
        <strain evidence="2 3">KCTC 12363</strain>
    </source>
</reference>
<dbReference type="Gene3D" id="3.40.50.1460">
    <property type="match status" value="1"/>
</dbReference>
<keyword evidence="3" id="KW-1185">Reference proteome</keyword>
<evidence type="ECO:0000313" key="3">
    <source>
        <dbReference type="Proteomes" id="UP000036520"/>
    </source>
</evidence>
<dbReference type="SUPFAM" id="SSF52129">
    <property type="entry name" value="Caspase-like"/>
    <property type="match status" value="1"/>
</dbReference>
<organism evidence="2 3">
    <name type="scientific">Cyclobacterium amurskyense</name>
    <dbReference type="NCBI Taxonomy" id="320787"/>
    <lineage>
        <taxon>Bacteria</taxon>
        <taxon>Pseudomonadati</taxon>
        <taxon>Bacteroidota</taxon>
        <taxon>Cytophagia</taxon>
        <taxon>Cytophagales</taxon>
        <taxon>Cyclobacteriaceae</taxon>
        <taxon>Cyclobacterium</taxon>
    </lineage>
</organism>
<sequence length="1684" mass="189281">MMACRKNRTGIFRIALLVTGLLVHFFAKGQSDQWLDYDADYYKIPTYSDGIYKLSYTTLSASGVAMDDLDPREIKVYHRGEEVAVYISGEQDGSFDQDDYLEFIGERNDGTLDKLLYEDEAWMTNPHYNTHNDTTAYFLTASPGSFGKRMASPSIGDGLEPISNYQLEALQHFQEQYSLGREYFPGVRLSKYDQGQGWTSSIISRGRSRTLIFYGLGQIVNGNVNPQLEISFVGRSETSHKVSVHIGPTANGMRELGQFTFEEYENKVVSELLKQTDLSPEGDFFIKVTSMGVNNTIDNVSINYAQIKYSSSGLSGDFETKTFEFSEGNKVLTIKEASEDYIAYDVTDKINPVRLEVKKTGNELLIPTGAGSNKVLVQNQSNVIELNVLEKVRFRNLLNQQANFIIISHELLRKPADNYGDPVTAYASYRATPLGGGFDTLTVNVQDLYDQFSFGEKSPLGIRRFLELYQKKYIPENVLLIGRAYGIFNTRRSSGITYFYRTNPSVFTFQELVPTFGYPYSDNRFAIGLDPENPLERNISVGRIPARTPNDVAAYLDKIKEKDALGVSEPWQKNLMHLSGGRSAFELERFYNFLNGFKVIAEDVYLGGNVETVRKRSNATTELINISEQVNDGVSLVTFFGHAAPSTTDIDIGFVSVSEMGYRNKGKYPVLLLNGCDAGNAFGDAYTFGEDWIITPERGASNFLAHADVGIDVYLRRYSESFYTTAFSDSSMIHQNLGKIKQQAEKLFYSRYGVSEVNQSHANQIIMLGDPAVRIFPANKADYAIYADEILLTGVNDQVLNSLSDTLELTIPIKNLGIVDLGEVDIDIKRQLPDGTVVTIPVEPIEPVFRLDTLVLTIPNSGINSFGDNVFNITVNKSRQIDELTYANNSVSVTFFVPLSGTLNLFPLDFGIVNETNLEMIAQIPGLATEQRNLIIQLDTASDFSSPKRKEVRITTNNLARWNVALFDEIPKVDSLTFYWRTKFSAPREGEDVSWKTSSFSYIEGGPEGWTQRKLPQFLADQLSNISISLSDQSWQFQDTSLNIDVFTFGSENEEYRVENTQIMLNGVAYILDTFNRFCRAGSLGLMAFDHQTLEPYLPVPLVTVDVLDFRSCGRVPQVIQNIPNAYITDEGKTMLLDFVEGVKKDDYVVIFSVGEVTFSDWPDEAYFKLKELGANEATLRNLETGDPYILFGRKGMRPGEAIEVVPDVEDELARDSQVISFETSIQGYFPSGSILSPKVGPASDWIKFFNEVKSKDLFEPDQSSMDVVGVTPDGGEVSLLQDVNVETTDLTQFDAKNYPFLRLKYSLNDLPDKDLPQLSKWQVDYTGVPEGVLILKDQRKEVVLNEGEQDELTFEYINISKHDFLDSIQVDYSFLNIDQRKITKESFKIPAVKAGESSVFTIDFDSKGKAGDNSLNVFVNPRKLTEQIYTNNVMDLPKYFKVTGDDLNPVLDVNFDGRYIMNGDIVSPTVIISTKIKDENKISLKQDTLGMELMLRKPCEGCDFERISFSNSRVKWFEATENADFTIEFQPGPLDDGIYTLKINASDAAGNMAGSVPYEVSFEVINESQITNFYPYPNPFSSSVRFVFTVTGAEVPDEIKIQIMTITGKVVKEIFQDELGPITIGNNITEYAWNGKDEFGDQLANGVYIYRVLVRKNGQFMEHRNTSADKAFKKGYGKMYLLR</sequence>
<dbReference type="STRING" id="320787.CA2015_0621"/>
<dbReference type="InterPro" id="IPR001769">
    <property type="entry name" value="Gingipain"/>
</dbReference>
<evidence type="ECO:0000313" key="2">
    <source>
        <dbReference type="EMBL" id="AKP50086.1"/>
    </source>
</evidence>
<dbReference type="InterPro" id="IPR029030">
    <property type="entry name" value="Caspase-like_dom_sf"/>
</dbReference>
<proteinExistence type="predicted"/>
<evidence type="ECO:0000259" key="1">
    <source>
        <dbReference type="Pfam" id="PF01364"/>
    </source>
</evidence>
<dbReference type="Gene3D" id="2.60.40.4070">
    <property type="match status" value="1"/>
</dbReference>
<dbReference type="Proteomes" id="UP000036520">
    <property type="component" value="Chromosome"/>
</dbReference>
<name>A0A0H4P6L9_9BACT</name>
<dbReference type="KEGG" id="camu:CA2015_0621"/>
<dbReference type="Pfam" id="PF01364">
    <property type="entry name" value="Peptidase_C25"/>
    <property type="match status" value="1"/>
</dbReference>
<dbReference type="EMBL" id="CP012040">
    <property type="protein sequence ID" value="AKP50086.1"/>
    <property type="molecule type" value="Genomic_DNA"/>
</dbReference>